<dbReference type="AlphaFoldDB" id="A0A090D1U8"/>
<evidence type="ECO:0000313" key="3">
    <source>
        <dbReference type="Proteomes" id="UP000031552"/>
    </source>
</evidence>
<keyword evidence="3" id="KW-1185">Reference proteome</keyword>
<sequence length="279" mass="31417">MMSNFTIEKASLKEMDFLLAQARNEGWNPGLSDASAFYSTDPNGFFIGKLDGEKIGCISSVAYDANYGFLGFYIVIPKYRGKGYGLKLWNHAISHQETRSIGLDGVVAQQDNYKKSGFRFFYNNIRYGGKVKGLESKELIPINETFFQAIIDFDEPIFGANRSHFLKAWFQMPNSWGYAKKISGSLTGYGWIRKCHSGFKIGPLYAHDQETAREIFLALADRSHNSEIFLDVPQPNEEAIGLAEESGMRAVFETARMYKGIPPKQELKKVFGVSTFELG</sequence>
<dbReference type="STRING" id="1437425.CSEC_0941"/>
<name>A0A090D1U8_9BACT</name>
<organism evidence="2 3">
    <name type="scientific">Candidatus Criblamydia sequanensis CRIB-18</name>
    <dbReference type="NCBI Taxonomy" id="1437425"/>
    <lineage>
        <taxon>Bacteria</taxon>
        <taxon>Pseudomonadati</taxon>
        <taxon>Chlamydiota</taxon>
        <taxon>Chlamydiia</taxon>
        <taxon>Parachlamydiales</taxon>
        <taxon>Candidatus Criblamydiaceae</taxon>
        <taxon>Candidatus Criblamydia</taxon>
    </lineage>
</organism>
<dbReference type="PROSITE" id="PS51186">
    <property type="entry name" value="GNAT"/>
    <property type="match status" value="1"/>
</dbReference>
<reference evidence="2" key="2">
    <citation type="submission" date="2014-09" db="EMBL/GenBank/DDBJ databases">
        <title>Criblamydia sequanensis harbors a mega-plasmid encoding arsenite resistance.</title>
        <authorList>
            <person name="Bertelli C."/>
            <person name="Goesmann A."/>
            <person name="Greub G."/>
        </authorList>
    </citation>
    <scope>NUCLEOTIDE SEQUENCE [LARGE SCALE GENOMIC DNA]</scope>
    <source>
        <strain evidence="2">CRIB-18</strain>
    </source>
</reference>
<comment type="caution">
    <text evidence="2">The sequence shown here is derived from an EMBL/GenBank/DDBJ whole genome shotgun (WGS) entry which is preliminary data.</text>
</comment>
<dbReference type="Proteomes" id="UP000031552">
    <property type="component" value="Unassembled WGS sequence"/>
</dbReference>
<dbReference type="InterPro" id="IPR052729">
    <property type="entry name" value="Acyl/Acetyltrans_Enzymes"/>
</dbReference>
<evidence type="ECO:0000259" key="1">
    <source>
        <dbReference type="PROSITE" id="PS51186"/>
    </source>
</evidence>
<gene>
    <name evidence="2" type="ORF">CSEC_0941</name>
</gene>
<dbReference type="SUPFAM" id="SSF55729">
    <property type="entry name" value="Acyl-CoA N-acyltransferases (Nat)"/>
    <property type="match status" value="1"/>
</dbReference>
<dbReference type="EMBL" id="CCEJ010000003">
    <property type="protein sequence ID" value="CDR33768.1"/>
    <property type="molecule type" value="Genomic_DNA"/>
</dbReference>
<dbReference type="InterPro" id="IPR000182">
    <property type="entry name" value="GNAT_dom"/>
</dbReference>
<dbReference type="InterPro" id="IPR016181">
    <property type="entry name" value="Acyl_CoA_acyltransferase"/>
</dbReference>
<reference evidence="2" key="1">
    <citation type="submission" date="2013-12" db="EMBL/GenBank/DDBJ databases">
        <authorList>
            <person name="Linke B."/>
        </authorList>
    </citation>
    <scope>NUCLEOTIDE SEQUENCE [LARGE SCALE GENOMIC DNA]</scope>
    <source>
        <strain evidence="2">CRIB-18</strain>
    </source>
</reference>
<accession>A0A090D1U8</accession>
<dbReference type="Pfam" id="PF18014">
    <property type="entry name" value="Acetyltransf_18"/>
    <property type="match status" value="1"/>
</dbReference>
<dbReference type="Gene3D" id="3.40.630.90">
    <property type="match status" value="1"/>
</dbReference>
<proteinExistence type="predicted"/>
<evidence type="ECO:0000313" key="2">
    <source>
        <dbReference type="EMBL" id="CDR33768.1"/>
    </source>
</evidence>
<dbReference type="eggNOG" id="COG0456">
    <property type="taxonomic scope" value="Bacteria"/>
</dbReference>
<dbReference type="InterPro" id="IPR041496">
    <property type="entry name" value="YitH/HolE_GNAT"/>
</dbReference>
<feature type="domain" description="N-acetyltransferase" evidence="1">
    <location>
        <begin position="5"/>
        <end position="140"/>
    </location>
</feature>
<dbReference type="PANTHER" id="PTHR47237:SF1">
    <property type="entry name" value="SLL0310 PROTEIN"/>
    <property type="match status" value="1"/>
</dbReference>
<protein>
    <submittedName>
        <fullName evidence="2">Acetyltransferase, GNAT family</fullName>
    </submittedName>
</protein>
<dbReference type="CDD" id="cd04301">
    <property type="entry name" value="NAT_SF"/>
    <property type="match status" value="1"/>
</dbReference>
<dbReference type="GO" id="GO:0016747">
    <property type="term" value="F:acyltransferase activity, transferring groups other than amino-acyl groups"/>
    <property type="evidence" value="ECO:0007669"/>
    <property type="project" value="InterPro"/>
</dbReference>
<dbReference type="PANTHER" id="PTHR47237">
    <property type="entry name" value="SLL0310 PROTEIN"/>
    <property type="match status" value="1"/>
</dbReference>
<dbReference type="Pfam" id="PF00583">
    <property type="entry name" value="Acetyltransf_1"/>
    <property type="match status" value="1"/>
</dbReference>
<dbReference type="Gene3D" id="3.40.630.30">
    <property type="match status" value="1"/>
</dbReference>